<evidence type="ECO:0000313" key="1">
    <source>
        <dbReference type="EMBL" id="QJB00003.1"/>
    </source>
</evidence>
<protein>
    <submittedName>
        <fullName evidence="2">Uncharacterized protein</fullName>
    </submittedName>
</protein>
<evidence type="ECO:0000313" key="2">
    <source>
        <dbReference type="EMBL" id="QJB03988.1"/>
    </source>
</evidence>
<dbReference type="AlphaFoldDB" id="A0A6M3M9R4"/>
<dbReference type="SUPFAM" id="SSF52980">
    <property type="entry name" value="Restriction endonuclease-like"/>
    <property type="match status" value="1"/>
</dbReference>
<proteinExistence type="predicted"/>
<sequence>MSEVLTGRKFSEEAKRKMADLWRDEEYVQHVIAGFHRKPTEPEQKIISVCRENNFPFNYCGDGSFMVDILNPDFISTDGSKKIIEVFGRAFHDPDVSFFKVSWHRQYWGRKAYLSQLGYDCLIIWDDELRNERAVVERIRDFIG</sequence>
<accession>A0A6M3M9R4</accession>
<dbReference type="EMBL" id="MT143677">
    <property type="protein sequence ID" value="QJB00003.1"/>
    <property type="molecule type" value="Genomic_DNA"/>
</dbReference>
<name>A0A6M3M9R4_9ZZZZ</name>
<reference evidence="2" key="1">
    <citation type="submission" date="2020-03" db="EMBL/GenBank/DDBJ databases">
        <title>The deep terrestrial virosphere.</title>
        <authorList>
            <person name="Holmfeldt K."/>
            <person name="Nilsson E."/>
            <person name="Simone D."/>
            <person name="Lopez-Fernandez M."/>
            <person name="Wu X."/>
            <person name="de Brujin I."/>
            <person name="Lundin D."/>
            <person name="Andersson A."/>
            <person name="Bertilsson S."/>
            <person name="Dopson M."/>
        </authorList>
    </citation>
    <scope>NUCLEOTIDE SEQUENCE</scope>
    <source>
        <strain evidence="1">MM171A00736</strain>
        <strain evidence="2">MM171B00508</strain>
    </source>
</reference>
<gene>
    <name evidence="1" type="ORF">MM171A00736_0018</name>
    <name evidence="2" type="ORF">MM171B00508_0003</name>
</gene>
<dbReference type="Gene3D" id="3.40.960.10">
    <property type="entry name" value="VSR Endonuclease"/>
    <property type="match status" value="1"/>
</dbReference>
<organism evidence="2">
    <name type="scientific">viral metagenome</name>
    <dbReference type="NCBI Taxonomy" id="1070528"/>
    <lineage>
        <taxon>unclassified sequences</taxon>
        <taxon>metagenomes</taxon>
        <taxon>organismal metagenomes</taxon>
    </lineage>
</organism>
<dbReference type="InterPro" id="IPR011335">
    <property type="entry name" value="Restrct_endonuc-II-like"/>
</dbReference>
<dbReference type="EMBL" id="MT143868">
    <property type="protein sequence ID" value="QJB03988.1"/>
    <property type="molecule type" value="Genomic_DNA"/>
</dbReference>